<dbReference type="OrthoDB" id="154660at2"/>
<dbReference type="EMBL" id="CP035758">
    <property type="protein sequence ID" value="QBD81457.1"/>
    <property type="molecule type" value="Genomic_DNA"/>
</dbReference>
<dbReference type="InterPro" id="IPR037257">
    <property type="entry name" value="T2SS_E_N_sf"/>
</dbReference>
<dbReference type="InterPro" id="IPR007831">
    <property type="entry name" value="T2SS_GspE_N"/>
</dbReference>
<organism evidence="3 4">
    <name type="scientific">Ktedonosporobacter rubrisoli</name>
    <dbReference type="NCBI Taxonomy" id="2509675"/>
    <lineage>
        <taxon>Bacteria</taxon>
        <taxon>Bacillati</taxon>
        <taxon>Chloroflexota</taxon>
        <taxon>Ktedonobacteria</taxon>
        <taxon>Ktedonobacterales</taxon>
        <taxon>Ktedonosporobacteraceae</taxon>
        <taxon>Ktedonosporobacter</taxon>
    </lineage>
</organism>
<dbReference type="Gene3D" id="3.30.300.160">
    <property type="entry name" value="Type II secretion system, protein E, N-terminal domain"/>
    <property type="match status" value="1"/>
</dbReference>
<evidence type="ECO:0000313" key="3">
    <source>
        <dbReference type="EMBL" id="QBD81457.1"/>
    </source>
</evidence>
<name>A0A4P6K021_KTERU</name>
<dbReference type="KEGG" id="kbs:EPA93_38005"/>
<dbReference type="SUPFAM" id="SSF160246">
    <property type="entry name" value="EspE N-terminal domain-like"/>
    <property type="match status" value="1"/>
</dbReference>
<reference evidence="3 4" key="1">
    <citation type="submission" date="2019-01" db="EMBL/GenBank/DDBJ databases">
        <title>Ktedonosporobacter rubrisoli SCAWS-G2.</title>
        <authorList>
            <person name="Huang Y."/>
            <person name="Yan B."/>
        </authorList>
    </citation>
    <scope>NUCLEOTIDE SEQUENCE [LARGE SCALE GENOMIC DNA]</scope>
    <source>
        <strain evidence="3 4">SCAWS-G2</strain>
    </source>
</reference>
<accession>A0A4P6K021</accession>
<dbReference type="AlphaFoldDB" id="A0A4P6K021"/>
<dbReference type="Pfam" id="PF05157">
    <property type="entry name" value="MshEN"/>
    <property type="match status" value="1"/>
</dbReference>
<evidence type="ECO:0000313" key="4">
    <source>
        <dbReference type="Proteomes" id="UP000290365"/>
    </source>
</evidence>
<dbReference type="Proteomes" id="UP000290365">
    <property type="component" value="Chromosome"/>
</dbReference>
<feature type="domain" description="Type II secretion system protein GspE N-terminal" evidence="2">
    <location>
        <begin position="213"/>
        <end position="294"/>
    </location>
</feature>
<sequence length="295" mass="33488">MNICSIFFILRSRTMRKEAITHPAFEPTTNAYTYAVVDSVQAVAEKMQWVTQISIEQFALVTITLYFEQEGRSSSARQTQARQSACYYLDNLRPLVRKTDLVFLSGWTFYFILLGANLQGGNIVQERLWDALMWRVHNSRTPGILRPRSMQIGHSAYPVPQQDAQECIMAANEASLSFTTRPEKASRKPLKYTNEPTSLPAKDAELSEMARKLGIPYLSLLPSRPPAKVQQLVSPQLAQELHCYPLGRERDILTVAIANPQDRRALDRLQQETGLHIFPVLASPRELQTALERLV</sequence>
<keyword evidence="4" id="KW-1185">Reference proteome</keyword>
<proteinExistence type="predicted"/>
<gene>
    <name evidence="3" type="ORF">EPA93_38005</name>
</gene>
<evidence type="ECO:0000256" key="1">
    <source>
        <dbReference type="SAM" id="MobiDB-lite"/>
    </source>
</evidence>
<feature type="region of interest" description="Disordered" evidence="1">
    <location>
        <begin position="179"/>
        <end position="198"/>
    </location>
</feature>
<protein>
    <recommendedName>
        <fullName evidence="2">Type II secretion system protein GspE N-terminal domain-containing protein</fullName>
    </recommendedName>
</protein>
<evidence type="ECO:0000259" key="2">
    <source>
        <dbReference type="Pfam" id="PF05157"/>
    </source>
</evidence>